<evidence type="ECO:0000256" key="7">
    <source>
        <dbReference type="ARBA" id="ARBA00022884"/>
    </source>
</evidence>
<dbReference type="GO" id="GO:0005730">
    <property type="term" value="C:nucleolus"/>
    <property type="evidence" value="ECO:0007669"/>
    <property type="project" value="UniProtKB-SubCell"/>
</dbReference>
<gene>
    <name evidence="12" type="ORF">DFA_11337</name>
</gene>
<dbReference type="InterPro" id="IPR049469">
    <property type="entry name" value="RRP40_KH-I"/>
</dbReference>
<feature type="domain" description="K Homology" evidence="10">
    <location>
        <begin position="204"/>
        <end position="251"/>
    </location>
</feature>
<keyword evidence="5" id="KW-0698">rRNA processing</keyword>
<evidence type="ECO:0000256" key="2">
    <source>
        <dbReference type="ARBA" id="ARBA00004604"/>
    </source>
</evidence>
<sequence>MYVLDNNNNARRSSGGSGRSSTIIMLRINRCDQQQKREVERKKEIVAADSVGVGDMNTKIDQFVVPGDAIGQIDDLKVRIGPGLLQNKDQVVASKAGVLRFSKFHKFYWIENEQKRYVPQAEDMVIGIILEKHPESFKVDIGSSSPAMLSAYSFEGATKSNKPLLSIGNLVYCRVLVANKDMEPELVCVSIRNKAEGFGQLIGGYMFNCSLGLSHYLLSEDCSILKIVGTHIPYEIAVGVNGRVWVNSASNQNTIITTNTILNSQYMPDDQIESFIIKSLAASQPV</sequence>
<organism evidence="12 13">
    <name type="scientific">Cavenderia fasciculata</name>
    <name type="common">Slime mold</name>
    <name type="synonym">Dictyostelium fasciculatum</name>
    <dbReference type="NCBI Taxonomy" id="261658"/>
    <lineage>
        <taxon>Eukaryota</taxon>
        <taxon>Amoebozoa</taxon>
        <taxon>Evosea</taxon>
        <taxon>Eumycetozoa</taxon>
        <taxon>Dictyostelia</taxon>
        <taxon>Acytosteliales</taxon>
        <taxon>Cavenderiaceae</taxon>
        <taxon>Cavenderia</taxon>
    </lineage>
</organism>
<dbReference type="InterPro" id="IPR036612">
    <property type="entry name" value="KH_dom_type_1_sf"/>
</dbReference>
<dbReference type="GO" id="GO:0071038">
    <property type="term" value="P:TRAMP-dependent tRNA surveillance pathway"/>
    <property type="evidence" value="ECO:0007669"/>
    <property type="project" value="TreeGrafter"/>
</dbReference>
<comment type="subcellular location">
    <subcellularLocation>
        <location evidence="1">Cytoplasm</location>
    </subcellularLocation>
    <subcellularLocation>
        <location evidence="2">Nucleus</location>
        <location evidence="2">Nucleolus</location>
    </subcellularLocation>
</comment>
<dbReference type="PANTHER" id="PTHR21321">
    <property type="entry name" value="PNAS-3 RELATED"/>
    <property type="match status" value="1"/>
</dbReference>
<evidence type="ECO:0000256" key="9">
    <source>
        <dbReference type="ARBA" id="ARBA00030615"/>
    </source>
</evidence>
<evidence type="ECO:0000256" key="4">
    <source>
        <dbReference type="ARBA" id="ARBA00022490"/>
    </source>
</evidence>
<evidence type="ECO:0000256" key="3">
    <source>
        <dbReference type="ARBA" id="ARBA00007841"/>
    </source>
</evidence>
<dbReference type="GO" id="GO:0003723">
    <property type="term" value="F:RNA binding"/>
    <property type="evidence" value="ECO:0007669"/>
    <property type="project" value="UniProtKB-KW"/>
</dbReference>
<keyword evidence="6" id="KW-0271">Exosome</keyword>
<dbReference type="Pfam" id="PF15985">
    <property type="entry name" value="KH_6"/>
    <property type="match status" value="1"/>
</dbReference>
<name>F4QCE1_CACFS</name>
<dbReference type="Gene3D" id="2.40.50.140">
    <property type="entry name" value="Nucleic acid-binding proteins"/>
    <property type="match status" value="1"/>
</dbReference>
<protein>
    <recommendedName>
        <fullName evidence="9">Ribosomal RNA-processing protein 40</fullName>
    </recommendedName>
</protein>
<dbReference type="PANTHER" id="PTHR21321:SF1">
    <property type="entry name" value="EXOSOME COMPLEX COMPONENT RRP40"/>
    <property type="match status" value="1"/>
</dbReference>
<comment type="similarity">
    <text evidence="3">Belongs to the RRP40 family.</text>
</comment>
<keyword evidence="4" id="KW-0963">Cytoplasm</keyword>
<accession>F4QCE1</accession>
<dbReference type="GO" id="GO:0071034">
    <property type="term" value="P:CUT catabolic process"/>
    <property type="evidence" value="ECO:0007669"/>
    <property type="project" value="TreeGrafter"/>
</dbReference>
<dbReference type="Pfam" id="PF18311">
    <property type="entry name" value="Rrp40_N"/>
    <property type="match status" value="1"/>
</dbReference>
<feature type="domain" description="Exosome complex exonuclease Rrp40 N-terminal" evidence="11">
    <location>
        <begin position="78"/>
        <end position="116"/>
    </location>
</feature>
<dbReference type="GO" id="GO:0071051">
    <property type="term" value="P:poly(A)-dependent snoRNA 3'-end processing"/>
    <property type="evidence" value="ECO:0007669"/>
    <property type="project" value="TreeGrafter"/>
</dbReference>
<keyword evidence="8" id="KW-0539">Nucleus</keyword>
<dbReference type="GO" id="GO:0010468">
    <property type="term" value="P:regulation of gene expression"/>
    <property type="evidence" value="ECO:0007669"/>
    <property type="project" value="UniProtKB-ARBA"/>
</dbReference>
<dbReference type="InterPro" id="IPR012340">
    <property type="entry name" value="NA-bd_OB-fold"/>
</dbReference>
<dbReference type="InterPro" id="IPR004088">
    <property type="entry name" value="KH_dom_type_1"/>
</dbReference>
<dbReference type="CDD" id="cd22526">
    <property type="entry name" value="KH-I_Rrp40"/>
    <property type="match status" value="1"/>
</dbReference>
<keyword evidence="13" id="KW-1185">Reference proteome</keyword>
<dbReference type="EMBL" id="GL883029">
    <property type="protein sequence ID" value="EGG13576.1"/>
    <property type="molecule type" value="Genomic_DNA"/>
</dbReference>
<dbReference type="OrthoDB" id="340500at2759"/>
<dbReference type="GeneID" id="14866144"/>
<evidence type="ECO:0000313" key="12">
    <source>
        <dbReference type="EMBL" id="EGG13576.1"/>
    </source>
</evidence>
<dbReference type="KEGG" id="dfa:DFA_11337"/>
<dbReference type="FunFam" id="2.40.50.140:FF:000112">
    <property type="entry name" value="Exosome complex component RRP40"/>
    <property type="match status" value="1"/>
</dbReference>
<dbReference type="FunFam" id="3.30.1370.10:FF:000038">
    <property type="entry name" value="exosome complex component RRP40"/>
    <property type="match status" value="1"/>
</dbReference>
<dbReference type="InterPro" id="IPR026699">
    <property type="entry name" value="Exosome_RNA_bind1/RRP40/RRP4"/>
</dbReference>
<dbReference type="CDD" id="cd05790">
    <property type="entry name" value="S1_Rrp40"/>
    <property type="match status" value="1"/>
</dbReference>
<dbReference type="STRING" id="1054147.F4QCE1"/>
<dbReference type="InterPro" id="IPR041054">
    <property type="entry name" value="Rrp40_N_euk"/>
</dbReference>
<dbReference type="GO" id="GO:0000467">
    <property type="term" value="P:exonucleolytic trimming to generate mature 3'-end of 5.8S rRNA from tricistronic rRNA transcript (SSU-rRNA, 5.8S rRNA, LSU-rRNA)"/>
    <property type="evidence" value="ECO:0007669"/>
    <property type="project" value="TreeGrafter"/>
</dbReference>
<evidence type="ECO:0000259" key="11">
    <source>
        <dbReference type="Pfam" id="PF18311"/>
    </source>
</evidence>
<dbReference type="InterPro" id="IPR037319">
    <property type="entry name" value="Rrp40_S1"/>
</dbReference>
<reference evidence="13" key="1">
    <citation type="journal article" date="2011" name="Genome Res.">
        <title>Phylogeny-wide analysis of social amoeba genomes highlights ancient origins for complex intercellular communication.</title>
        <authorList>
            <person name="Heidel A.J."/>
            <person name="Lawal H.M."/>
            <person name="Felder M."/>
            <person name="Schilde C."/>
            <person name="Helps N.R."/>
            <person name="Tunggal B."/>
            <person name="Rivero F."/>
            <person name="John U."/>
            <person name="Schleicher M."/>
            <person name="Eichinger L."/>
            <person name="Platzer M."/>
            <person name="Noegel A.A."/>
            <person name="Schaap P."/>
            <person name="Gloeckner G."/>
        </authorList>
    </citation>
    <scope>NUCLEOTIDE SEQUENCE [LARGE SCALE GENOMIC DNA]</scope>
    <source>
        <strain evidence="13">SH3</strain>
    </source>
</reference>
<evidence type="ECO:0000259" key="10">
    <source>
        <dbReference type="Pfam" id="PF15985"/>
    </source>
</evidence>
<dbReference type="GO" id="GO:0034475">
    <property type="term" value="P:U4 snRNA 3'-end processing"/>
    <property type="evidence" value="ECO:0007669"/>
    <property type="project" value="TreeGrafter"/>
</dbReference>
<dbReference type="GO" id="GO:0000177">
    <property type="term" value="C:cytoplasmic exosome (RNase complex)"/>
    <property type="evidence" value="ECO:0007669"/>
    <property type="project" value="TreeGrafter"/>
</dbReference>
<dbReference type="SUPFAM" id="SSF54791">
    <property type="entry name" value="Eukaryotic type KH-domain (KH-domain type I)"/>
    <property type="match status" value="1"/>
</dbReference>
<dbReference type="GO" id="GO:0000176">
    <property type="term" value="C:nuclear exosome (RNase complex)"/>
    <property type="evidence" value="ECO:0007669"/>
    <property type="project" value="TreeGrafter"/>
</dbReference>
<evidence type="ECO:0000256" key="5">
    <source>
        <dbReference type="ARBA" id="ARBA00022552"/>
    </source>
</evidence>
<dbReference type="Gene3D" id="2.40.50.100">
    <property type="match status" value="1"/>
</dbReference>
<proteinExistence type="inferred from homology"/>
<evidence type="ECO:0000256" key="8">
    <source>
        <dbReference type="ARBA" id="ARBA00023242"/>
    </source>
</evidence>
<keyword evidence="7" id="KW-0694">RNA-binding</keyword>
<evidence type="ECO:0000256" key="6">
    <source>
        <dbReference type="ARBA" id="ARBA00022835"/>
    </source>
</evidence>
<dbReference type="Proteomes" id="UP000007797">
    <property type="component" value="Unassembled WGS sequence"/>
</dbReference>
<dbReference type="SUPFAM" id="SSF50249">
    <property type="entry name" value="Nucleic acid-binding proteins"/>
    <property type="match status" value="1"/>
</dbReference>
<dbReference type="RefSeq" id="XP_004350280.1">
    <property type="nucleotide sequence ID" value="XM_004350230.1"/>
</dbReference>
<dbReference type="SUPFAM" id="SSF110324">
    <property type="entry name" value="Ribosomal L27 protein-like"/>
    <property type="match status" value="1"/>
</dbReference>
<dbReference type="Gene3D" id="3.30.1370.10">
    <property type="entry name" value="K Homology domain, type 1"/>
    <property type="match status" value="1"/>
</dbReference>
<dbReference type="GO" id="GO:0071035">
    <property type="term" value="P:nuclear polyadenylation-dependent rRNA catabolic process"/>
    <property type="evidence" value="ECO:0007669"/>
    <property type="project" value="TreeGrafter"/>
</dbReference>
<dbReference type="AlphaFoldDB" id="F4QCE1"/>
<dbReference type="Pfam" id="PF21262">
    <property type="entry name" value="RRP40_S1"/>
    <property type="match status" value="1"/>
</dbReference>
<evidence type="ECO:0000313" key="13">
    <source>
        <dbReference type="Proteomes" id="UP000007797"/>
    </source>
</evidence>
<evidence type="ECO:0000256" key="1">
    <source>
        <dbReference type="ARBA" id="ARBA00004496"/>
    </source>
</evidence>
<dbReference type="OMA" id="SYMAFPN"/>